<comment type="function">
    <text evidence="8">Probably functions as a manganese efflux pump.</text>
</comment>
<keyword evidence="11" id="KW-1185">Reference proteome</keyword>
<dbReference type="InterPro" id="IPR022929">
    <property type="entry name" value="Put_MntP"/>
</dbReference>
<evidence type="ECO:0000256" key="4">
    <source>
        <dbReference type="ARBA" id="ARBA00022989"/>
    </source>
</evidence>
<feature type="transmembrane region" description="Helical" evidence="8">
    <location>
        <begin position="107"/>
        <end position="129"/>
    </location>
</feature>
<comment type="subcellular location">
    <subcellularLocation>
        <location evidence="8">Cell membrane</location>
        <topology evidence="8">Multi-pass membrane protein</topology>
    </subcellularLocation>
</comment>
<keyword evidence="9" id="KW-0732">Signal</keyword>
<keyword evidence="3 8" id="KW-0812">Transmembrane</keyword>
<comment type="caution">
    <text evidence="10">The sequence shown here is derived from an EMBL/GenBank/DDBJ whole genome shotgun (WGS) entry which is preliminary data.</text>
</comment>
<evidence type="ECO:0000313" key="10">
    <source>
        <dbReference type="EMBL" id="PAV26110.1"/>
    </source>
</evidence>
<dbReference type="Proteomes" id="UP000218332">
    <property type="component" value="Unassembled WGS sequence"/>
</dbReference>
<dbReference type="PANTHER" id="PTHR35529">
    <property type="entry name" value="MANGANESE EFFLUX PUMP MNTP-RELATED"/>
    <property type="match status" value="1"/>
</dbReference>
<reference evidence="10 11" key="1">
    <citation type="submission" date="2017-07" db="EMBL/GenBank/DDBJ databases">
        <title>Tamlnaduibacter salinus (Mi-7) genome sequencing.</title>
        <authorList>
            <person name="Verma A."/>
            <person name="Krishnamurthi S."/>
        </authorList>
    </citation>
    <scope>NUCLEOTIDE SEQUENCE [LARGE SCALE GENOMIC DNA]</scope>
    <source>
        <strain evidence="10 11">Mi-7</strain>
    </source>
</reference>
<dbReference type="GO" id="GO:0005886">
    <property type="term" value="C:plasma membrane"/>
    <property type="evidence" value="ECO:0007669"/>
    <property type="project" value="UniProtKB-SubCell"/>
</dbReference>
<name>A0A2A2I4R3_9GAMM</name>
<sequence length="191" mass="19952">MNPLTTLLLAFSMSADAFAASIGSGAQMGRPHPLRALRRGLVFGVVETIAPLLGWALGMGAAQYVEAWDHWIVFSLLLLIGGHMMYASFSADGEGGSSAATRGRRGWWLLLATAFATSIDALAVGIGLALMDVNIVTTALAIGAATTLMATLGTLFGRWLTDKVGRPVEFLGGLILIGIGSGILTQHLGLW</sequence>
<proteinExistence type="inferred from homology"/>
<dbReference type="EMBL" id="NMPM01000037">
    <property type="protein sequence ID" value="PAV26110.1"/>
    <property type="molecule type" value="Genomic_DNA"/>
</dbReference>
<dbReference type="Pfam" id="PF02659">
    <property type="entry name" value="Mntp"/>
    <property type="match status" value="1"/>
</dbReference>
<dbReference type="RefSeq" id="WP_095610824.1">
    <property type="nucleotide sequence ID" value="NZ_NMPM01000037.1"/>
</dbReference>
<keyword evidence="6 8" id="KW-0472">Membrane</keyword>
<keyword evidence="7 8" id="KW-0464">Manganese</keyword>
<dbReference type="AlphaFoldDB" id="A0A2A2I4R3"/>
<organism evidence="10 11">
    <name type="scientific">Tamilnaduibacter salinus</name>
    <dbReference type="NCBI Taxonomy" id="1484056"/>
    <lineage>
        <taxon>Bacteria</taxon>
        <taxon>Pseudomonadati</taxon>
        <taxon>Pseudomonadota</taxon>
        <taxon>Gammaproteobacteria</taxon>
        <taxon>Pseudomonadales</taxon>
        <taxon>Marinobacteraceae</taxon>
        <taxon>Tamilnaduibacter</taxon>
    </lineage>
</organism>
<evidence type="ECO:0000256" key="6">
    <source>
        <dbReference type="ARBA" id="ARBA00023136"/>
    </source>
</evidence>
<comment type="similarity">
    <text evidence="8">Belongs to the MntP (TC 9.B.29) family.</text>
</comment>
<evidence type="ECO:0000256" key="3">
    <source>
        <dbReference type="ARBA" id="ARBA00022692"/>
    </source>
</evidence>
<keyword evidence="4 8" id="KW-1133">Transmembrane helix</keyword>
<evidence type="ECO:0000256" key="2">
    <source>
        <dbReference type="ARBA" id="ARBA00022475"/>
    </source>
</evidence>
<evidence type="ECO:0000256" key="8">
    <source>
        <dbReference type="HAMAP-Rule" id="MF_01521"/>
    </source>
</evidence>
<feature type="chain" id="PRO_5012765034" description="Putative manganese efflux pump MntP" evidence="9">
    <location>
        <begin position="20"/>
        <end position="191"/>
    </location>
</feature>
<dbReference type="PANTHER" id="PTHR35529:SF1">
    <property type="entry name" value="MANGANESE EFFLUX PUMP MNTP-RELATED"/>
    <property type="match status" value="1"/>
</dbReference>
<evidence type="ECO:0000256" key="9">
    <source>
        <dbReference type="SAM" id="SignalP"/>
    </source>
</evidence>
<protein>
    <recommendedName>
        <fullName evidence="8">Putative manganese efflux pump MntP</fullName>
    </recommendedName>
</protein>
<keyword evidence="5 8" id="KW-0406">Ion transport</keyword>
<evidence type="ECO:0000313" key="11">
    <source>
        <dbReference type="Proteomes" id="UP000218332"/>
    </source>
</evidence>
<evidence type="ECO:0000256" key="1">
    <source>
        <dbReference type="ARBA" id="ARBA00022448"/>
    </source>
</evidence>
<accession>A0A2A2I4R3</accession>
<gene>
    <name evidence="8" type="primary">mntP</name>
    <name evidence="10" type="ORF">CF392_07415</name>
</gene>
<comment type="caution">
    <text evidence="8">Lacks conserved residue(s) required for the propagation of feature annotation.</text>
</comment>
<keyword evidence="2 8" id="KW-1003">Cell membrane</keyword>
<feature type="signal peptide" evidence="9">
    <location>
        <begin position="1"/>
        <end position="19"/>
    </location>
</feature>
<keyword evidence="1 8" id="KW-0813">Transport</keyword>
<dbReference type="HAMAP" id="MF_01521">
    <property type="entry name" value="MntP_pump"/>
    <property type="match status" value="1"/>
</dbReference>
<dbReference type="GO" id="GO:0005384">
    <property type="term" value="F:manganese ion transmembrane transporter activity"/>
    <property type="evidence" value="ECO:0007669"/>
    <property type="project" value="UniProtKB-UniRule"/>
</dbReference>
<evidence type="ECO:0000256" key="7">
    <source>
        <dbReference type="ARBA" id="ARBA00023211"/>
    </source>
</evidence>
<evidence type="ECO:0000256" key="5">
    <source>
        <dbReference type="ARBA" id="ARBA00023065"/>
    </source>
</evidence>
<feature type="transmembrane region" description="Helical" evidence="8">
    <location>
        <begin position="168"/>
        <end position="188"/>
    </location>
</feature>
<dbReference type="InterPro" id="IPR003810">
    <property type="entry name" value="Mntp/YtaF"/>
</dbReference>
<feature type="transmembrane region" description="Helical" evidence="8">
    <location>
        <begin position="68"/>
        <end position="86"/>
    </location>
</feature>
<feature type="transmembrane region" description="Helical" evidence="8">
    <location>
        <begin position="135"/>
        <end position="156"/>
    </location>
</feature>